<evidence type="ECO:0000256" key="2">
    <source>
        <dbReference type="ARBA" id="ARBA00022692"/>
    </source>
</evidence>
<proteinExistence type="predicted"/>
<dbReference type="EMBL" id="JAMZEJ010000004">
    <property type="protein sequence ID" value="MCQ8240665.1"/>
    <property type="molecule type" value="Genomic_DNA"/>
</dbReference>
<evidence type="ECO:0000256" key="1">
    <source>
        <dbReference type="ARBA" id="ARBA00004141"/>
    </source>
</evidence>
<comment type="subcellular location">
    <subcellularLocation>
        <location evidence="1">Membrane</location>
        <topology evidence="1">Multi-pass membrane protein</topology>
    </subcellularLocation>
</comment>
<evidence type="ECO:0000313" key="6">
    <source>
        <dbReference type="Proteomes" id="UP001524547"/>
    </source>
</evidence>
<evidence type="ECO:0000256" key="3">
    <source>
        <dbReference type="ARBA" id="ARBA00022989"/>
    </source>
</evidence>
<accession>A0ABT1VWU9</accession>
<gene>
    <name evidence="5" type="ORF">NFI88_07380</name>
</gene>
<keyword evidence="6" id="KW-1185">Reference proteome</keyword>
<keyword evidence="3" id="KW-1133">Transmembrane helix</keyword>
<reference evidence="5 6" key="1">
    <citation type="submission" date="2022-06" db="EMBL/GenBank/DDBJ databases">
        <title>Rhizosaccharibacter gen. nov. sp. nov. KSS12, endophytic bacteria isolated from sugarcane.</title>
        <authorList>
            <person name="Pitiwittayakul N."/>
        </authorList>
    </citation>
    <scope>NUCLEOTIDE SEQUENCE [LARGE SCALE GENOMIC DNA]</scope>
    <source>
        <strain evidence="5 6">KSS12</strain>
    </source>
</reference>
<comment type="caution">
    <text evidence="5">The sequence shown here is derived from an EMBL/GenBank/DDBJ whole genome shotgun (WGS) entry which is preliminary data.</text>
</comment>
<evidence type="ECO:0000313" key="5">
    <source>
        <dbReference type="EMBL" id="MCQ8240665.1"/>
    </source>
</evidence>
<sequence length="114" mass="12069">MILSSGSRAPSLWHTLVGLGFASAGIAKLVPAKVEEGLFKSWGWTRRDMQTIGASELLGAALLMTRSTQRLGALLLSSTSVCILSAELRHGDDVLVTPRAGMLLAALTGFFKGR</sequence>
<name>A0ABT1VWU9_9PROT</name>
<dbReference type="Pfam" id="PF13564">
    <property type="entry name" value="DoxX_2"/>
    <property type="match status" value="1"/>
</dbReference>
<evidence type="ECO:0000256" key="4">
    <source>
        <dbReference type="ARBA" id="ARBA00023136"/>
    </source>
</evidence>
<dbReference type="Proteomes" id="UP001524547">
    <property type="component" value="Unassembled WGS sequence"/>
</dbReference>
<keyword evidence="4" id="KW-0472">Membrane</keyword>
<organism evidence="5 6">
    <name type="scientific">Rhizosaccharibacter radicis</name>
    <dbReference type="NCBI Taxonomy" id="2782605"/>
    <lineage>
        <taxon>Bacteria</taxon>
        <taxon>Pseudomonadati</taxon>
        <taxon>Pseudomonadota</taxon>
        <taxon>Alphaproteobacteria</taxon>
        <taxon>Acetobacterales</taxon>
        <taxon>Acetobacteraceae</taxon>
        <taxon>Rhizosaccharibacter</taxon>
    </lineage>
</organism>
<keyword evidence="2" id="KW-0812">Transmembrane</keyword>
<dbReference type="InterPro" id="IPR032808">
    <property type="entry name" value="DoxX"/>
</dbReference>
<dbReference type="RefSeq" id="WP_422919408.1">
    <property type="nucleotide sequence ID" value="NZ_JAMZEJ010000004.1"/>
</dbReference>
<protein>
    <submittedName>
        <fullName evidence="5">DoxX family protein</fullName>
    </submittedName>
</protein>